<dbReference type="AlphaFoldDB" id="A0A6I4NPK2"/>
<evidence type="ECO:0000259" key="1">
    <source>
        <dbReference type="Pfam" id="PF00535"/>
    </source>
</evidence>
<keyword evidence="3" id="KW-1185">Reference proteome</keyword>
<reference evidence="2 3" key="1">
    <citation type="submission" date="2019-12" db="EMBL/GenBank/DDBJ databases">
        <authorList>
            <person name="Kim Y.S."/>
        </authorList>
    </citation>
    <scope>NUCLEOTIDE SEQUENCE [LARGE SCALE GENOMIC DNA]</scope>
    <source>
        <strain evidence="2 3">GA093</strain>
    </source>
</reference>
<comment type="caution">
    <text evidence="2">The sequence shown here is derived from an EMBL/GenBank/DDBJ whole genome shotgun (WGS) entry which is preliminary data.</text>
</comment>
<proteinExistence type="predicted"/>
<dbReference type="GO" id="GO:0016758">
    <property type="term" value="F:hexosyltransferase activity"/>
    <property type="evidence" value="ECO:0007669"/>
    <property type="project" value="UniProtKB-ARBA"/>
</dbReference>
<protein>
    <submittedName>
        <fullName evidence="2">Glycosyltransferase</fullName>
    </submittedName>
</protein>
<dbReference type="RefSeq" id="WP_160374481.1">
    <property type="nucleotide sequence ID" value="NZ_WSTB01000004.1"/>
</dbReference>
<dbReference type="PANTHER" id="PTHR22916">
    <property type="entry name" value="GLYCOSYLTRANSFERASE"/>
    <property type="match status" value="1"/>
</dbReference>
<keyword evidence="2" id="KW-0808">Transferase</keyword>
<dbReference type="InterPro" id="IPR001173">
    <property type="entry name" value="Glyco_trans_2-like"/>
</dbReference>
<dbReference type="InterPro" id="IPR029044">
    <property type="entry name" value="Nucleotide-diphossugar_trans"/>
</dbReference>
<gene>
    <name evidence="2" type="ORF">GON26_09025</name>
</gene>
<dbReference type="EMBL" id="WSTB01000004">
    <property type="protein sequence ID" value="MWB94505.1"/>
    <property type="molecule type" value="Genomic_DNA"/>
</dbReference>
<name>A0A6I4NPK2_9FLAO</name>
<sequence>MLAIIIPYYKLTFFEETLTSLANQINKKFKVYIGDDASPESPSDLLEKFKGKFDFEYHRFENNLGGISLTKQWERCISLSSNEEWLMILGDDDCLEETVVSLWYNHYDEFYGKSCVIRFASKIINMKLNSDVSNLFSHPLWENAYDSYYRKFKGLTRSTLSEYIFLKESYLKYGFKNYPLAWGSDSYAWLEFPDGKMIYTINQSTVYIRYSDYSISGSNDNAILKNKARIQFLENLITQKFQFFRKKQKLELLMFYETSIKEWRKLKNNEWYFLFQFYIKNFTIISSIKFMRRFFKSTLNV</sequence>
<accession>A0A6I4NPK2</accession>
<dbReference type="Gene3D" id="3.90.550.10">
    <property type="entry name" value="Spore Coat Polysaccharide Biosynthesis Protein SpsA, Chain A"/>
    <property type="match status" value="1"/>
</dbReference>
<evidence type="ECO:0000313" key="2">
    <source>
        <dbReference type="EMBL" id="MWB94505.1"/>
    </source>
</evidence>
<evidence type="ECO:0000313" key="3">
    <source>
        <dbReference type="Proteomes" id="UP000471501"/>
    </source>
</evidence>
<organism evidence="2 3">
    <name type="scientific">Flavobacterium hydrocarbonoxydans</name>
    <dbReference type="NCBI Taxonomy" id="2683249"/>
    <lineage>
        <taxon>Bacteria</taxon>
        <taxon>Pseudomonadati</taxon>
        <taxon>Bacteroidota</taxon>
        <taxon>Flavobacteriia</taxon>
        <taxon>Flavobacteriales</taxon>
        <taxon>Flavobacteriaceae</taxon>
        <taxon>Flavobacterium</taxon>
    </lineage>
</organism>
<dbReference type="Pfam" id="PF00535">
    <property type="entry name" value="Glycos_transf_2"/>
    <property type="match status" value="1"/>
</dbReference>
<dbReference type="CDD" id="cd00761">
    <property type="entry name" value="Glyco_tranf_GTA_type"/>
    <property type="match status" value="1"/>
</dbReference>
<dbReference type="PANTHER" id="PTHR22916:SF3">
    <property type="entry name" value="UDP-GLCNAC:BETAGAL BETA-1,3-N-ACETYLGLUCOSAMINYLTRANSFERASE-LIKE PROTEIN 1"/>
    <property type="match status" value="1"/>
</dbReference>
<dbReference type="Proteomes" id="UP000471501">
    <property type="component" value="Unassembled WGS sequence"/>
</dbReference>
<dbReference type="SUPFAM" id="SSF53448">
    <property type="entry name" value="Nucleotide-diphospho-sugar transferases"/>
    <property type="match status" value="1"/>
</dbReference>
<feature type="domain" description="Glycosyltransferase 2-like" evidence="1">
    <location>
        <begin position="4"/>
        <end position="115"/>
    </location>
</feature>